<name>A0A1S9RLW4_PENBI</name>
<dbReference type="CDD" id="cd05339">
    <property type="entry name" value="17beta-HSDXI-like_SDR_c"/>
    <property type="match status" value="1"/>
</dbReference>
<sequence length="360" mass="39173">MASALLRILNVPSEGLTLEFICRPIGCILLQPVITAAGLIASIYYPDVAQSLLPRSLQQAATSFRITSSLACLVSAGLLFRLNRWLSNRALNHFTNTTTWDWEKEVALVTGGSSGIGALIVEKLAGQNITVVSIDIKPPSEPLPANVQYYQVDITSFQGIKEVSKQIKEKFGNPSILVNNAGIATSSPIVQKSEQDVRRVFDVNIISHFALLKEFLPSMIERNHGHIVTVASMASFMVHAGNVDYACSKVAALAFHEGLNQELQHIYKATRIRTTVVHPSWVRTPLVDTVLSKGHITGLVLDATTVADAIVAQILKGESAQLILPSRLSFMAGIRGYPSWLQEWVRSSDGGSLVFMCPQG</sequence>
<dbReference type="InterPro" id="IPR036291">
    <property type="entry name" value="NAD(P)-bd_dom_sf"/>
</dbReference>
<evidence type="ECO:0000256" key="2">
    <source>
        <dbReference type="ARBA" id="ARBA00006484"/>
    </source>
</evidence>
<keyword evidence="8" id="KW-0472">Membrane</keyword>
<gene>
    <name evidence="13" type="ORF">PEBR_21301</name>
</gene>
<dbReference type="EMBL" id="LJBN01000139">
    <property type="protein sequence ID" value="OOQ86495.1"/>
    <property type="molecule type" value="Genomic_DNA"/>
</dbReference>
<evidence type="ECO:0000256" key="4">
    <source>
        <dbReference type="ARBA" id="ARBA00022857"/>
    </source>
</evidence>
<keyword evidence="6" id="KW-0560">Oxidoreductase</keyword>
<evidence type="ECO:0000256" key="6">
    <source>
        <dbReference type="ARBA" id="ARBA00023002"/>
    </source>
</evidence>
<evidence type="ECO:0000256" key="11">
    <source>
        <dbReference type="ARBA" id="ARBA00082544"/>
    </source>
</evidence>
<keyword evidence="3" id="KW-0812">Transmembrane</keyword>
<evidence type="ECO:0000256" key="1">
    <source>
        <dbReference type="ARBA" id="ARBA00004141"/>
    </source>
</evidence>
<evidence type="ECO:0000256" key="12">
    <source>
        <dbReference type="RuleBase" id="RU000363"/>
    </source>
</evidence>
<organism evidence="13 14">
    <name type="scientific">Penicillium brasilianum</name>
    <dbReference type="NCBI Taxonomy" id="104259"/>
    <lineage>
        <taxon>Eukaryota</taxon>
        <taxon>Fungi</taxon>
        <taxon>Dikarya</taxon>
        <taxon>Ascomycota</taxon>
        <taxon>Pezizomycotina</taxon>
        <taxon>Eurotiomycetes</taxon>
        <taxon>Eurotiomycetidae</taxon>
        <taxon>Eurotiales</taxon>
        <taxon>Aspergillaceae</taxon>
        <taxon>Penicillium</taxon>
    </lineage>
</organism>
<evidence type="ECO:0000313" key="14">
    <source>
        <dbReference type="Proteomes" id="UP000190744"/>
    </source>
</evidence>
<evidence type="ECO:0000313" key="13">
    <source>
        <dbReference type="EMBL" id="OOQ86495.1"/>
    </source>
</evidence>
<reference evidence="14" key="1">
    <citation type="submission" date="2015-09" db="EMBL/GenBank/DDBJ databases">
        <authorList>
            <person name="Fill T.P."/>
            <person name="Baretta J.F."/>
            <person name="de Almeida L.G."/>
            <person name="Rocha M."/>
            <person name="de Souza D.H."/>
            <person name="Malavazi I."/>
            <person name="Cerdeira L.T."/>
            <person name="Hong H."/>
            <person name="Samborskyy M."/>
            <person name="de Vasconcelos A.T."/>
            <person name="Leadlay P."/>
            <person name="Rodrigues-Filho E."/>
        </authorList>
    </citation>
    <scope>NUCLEOTIDE SEQUENCE [LARGE SCALE GENOMIC DNA]</scope>
    <source>
        <strain evidence="14">LaBioMMi 136</strain>
    </source>
</reference>
<comment type="subcellular location">
    <subcellularLocation>
        <location evidence="1">Membrane</location>
        <topology evidence="1">Multi-pass membrane protein</topology>
    </subcellularLocation>
</comment>
<keyword evidence="7" id="KW-0443">Lipid metabolism</keyword>
<dbReference type="InterPro" id="IPR002347">
    <property type="entry name" value="SDR_fam"/>
</dbReference>
<accession>A0A1S9RLW4</accession>
<evidence type="ECO:0000256" key="5">
    <source>
        <dbReference type="ARBA" id="ARBA00022989"/>
    </source>
</evidence>
<protein>
    <recommendedName>
        <fullName evidence="10">Short-chain dehydrogenase/reductase 3</fullName>
    </recommendedName>
    <alternativeName>
        <fullName evidence="11">Retinal short-chain dehydrogenase/reductase 1</fullName>
    </alternativeName>
</protein>
<evidence type="ECO:0000256" key="8">
    <source>
        <dbReference type="ARBA" id="ARBA00023136"/>
    </source>
</evidence>
<dbReference type="FunFam" id="3.40.50.720:FF:000131">
    <property type="entry name" value="Short-chain dehydrogenase/reductase 3"/>
    <property type="match status" value="1"/>
</dbReference>
<comment type="caution">
    <text evidence="13">The sequence shown here is derived from an EMBL/GenBank/DDBJ whole genome shotgun (WGS) entry which is preliminary data.</text>
</comment>
<dbReference type="Pfam" id="PF00106">
    <property type="entry name" value="adh_short"/>
    <property type="match status" value="1"/>
</dbReference>
<evidence type="ECO:0000256" key="3">
    <source>
        <dbReference type="ARBA" id="ARBA00022692"/>
    </source>
</evidence>
<evidence type="ECO:0000256" key="7">
    <source>
        <dbReference type="ARBA" id="ARBA00023098"/>
    </source>
</evidence>
<dbReference type="SUPFAM" id="SSF51735">
    <property type="entry name" value="NAD(P)-binding Rossmann-fold domains"/>
    <property type="match status" value="1"/>
</dbReference>
<dbReference type="PANTHER" id="PTHR24322">
    <property type="entry name" value="PKSB"/>
    <property type="match status" value="1"/>
</dbReference>
<dbReference type="PRINTS" id="PR00080">
    <property type="entry name" value="SDRFAMILY"/>
</dbReference>
<dbReference type="Proteomes" id="UP000190744">
    <property type="component" value="Unassembled WGS sequence"/>
</dbReference>
<dbReference type="AlphaFoldDB" id="A0A1S9RLW4"/>
<dbReference type="PRINTS" id="PR00081">
    <property type="entry name" value="GDHRDH"/>
</dbReference>
<dbReference type="GO" id="GO:0016020">
    <property type="term" value="C:membrane"/>
    <property type="evidence" value="ECO:0007669"/>
    <property type="project" value="UniProtKB-SubCell"/>
</dbReference>
<keyword evidence="4" id="KW-0521">NADP</keyword>
<comment type="function">
    <text evidence="9">Catalyzes the reduction of all-trans-retinal to all-trans-retinol in the presence of NADPH.</text>
</comment>
<keyword evidence="5" id="KW-1133">Transmembrane helix</keyword>
<evidence type="ECO:0000256" key="9">
    <source>
        <dbReference type="ARBA" id="ARBA00059620"/>
    </source>
</evidence>
<dbReference type="PANTHER" id="PTHR24322:SF736">
    <property type="entry name" value="RETINOL DEHYDROGENASE 10"/>
    <property type="match status" value="1"/>
</dbReference>
<dbReference type="GO" id="GO:0052650">
    <property type="term" value="F:all-trans-retinol dehydrogenase (NADP+) activity"/>
    <property type="evidence" value="ECO:0007669"/>
    <property type="project" value="UniProtKB-ARBA"/>
</dbReference>
<comment type="similarity">
    <text evidence="2 12">Belongs to the short-chain dehydrogenases/reductases (SDR) family.</text>
</comment>
<proteinExistence type="inferred from homology"/>
<evidence type="ECO:0000256" key="10">
    <source>
        <dbReference type="ARBA" id="ARBA00068717"/>
    </source>
</evidence>
<dbReference type="Gene3D" id="3.40.50.720">
    <property type="entry name" value="NAD(P)-binding Rossmann-like Domain"/>
    <property type="match status" value="1"/>
</dbReference>